<gene>
    <name evidence="1" type="ORF">PN497_24485</name>
</gene>
<dbReference type="RefSeq" id="WP_190347537.1">
    <property type="nucleotide sequence ID" value="NZ_JAQMTI010000318.1"/>
</dbReference>
<evidence type="ECO:0000313" key="1">
    <source>
        <dbReference type="EMBL" id="MDB9444484.1"/>
    </source>
</evidence>
<dbReference type="EMBL" id="JAQMTI010000318">
    <property type="protein sequence ID" value="MDB9444484.1"/>
    <property type="molecule type" value="Genomic_DNA"/>
</dbReference>
<name>A0ABT4ZYZ2_9CYAN</name>
<reference evidence="1 2" key="1">
    <citation type="submission" date="2023-01" db="EMBL/GenBank/DDBJ databases">
        <title>Genomes from the Australian National Cyanobacteria Reference Collection.</title>
        <authorList>
            <person name="Willis A."/>
            <person name="Lee E.M.F."/>
        </authorList>
    </citation>
    <scope>NUCLEOTIDE SEQUENCE [LARGE SCALE GENOMIC DNA]</scope>
    <source>
        <strain evidence="1 2">CS-549</strain>
    </source>
</reference>
<evidence type="ECO:0000313" key="2">
    <source>
        <dbReference type="Proteomes" id="UP001211711"/>
    </source>
</evidence>
<proteinExistence type="predicted"/>
<accession>A0ABT4ZYZ2</accession>
<organism evidence="1 2">
    <name type="scientific">Sphaerospermopsis kisseleviana CS-549</name>
    <dbReference type="NCBI Taxonomy" id="3021783"/>
    <lineage>
        <taxon>Bacteria</taxon>
        <taxon>Bacillati</taxon>
        <taxon>Cyanobacteriota</taxon>
        <taxon>Cyanophyceae</taxon>
        <taxon>Nostocales</taxon>
        <taxon>Aphanizomenonaceae</taxon>
        <taxon>Sphaerospermopsis</taxon>
        <taxon>Sphaerospermopsis kisseleviana</taxon>
    </lineage>
</organism>
<keyword evidence="2" id="KW-1185">Reference proteome</keyword>
<sequence>MTRFIRRCLAMLNPYISKSQRVLNEYSLSESECPGLEDEQDDLSRMR</sequence>
<comment type="caution">
    <text evidence="1">The sequence shown here is derived from an EMBL/GenBank/DDBJ whole genome shotgun (WGS) entry which is preliminary data.</text>
</comment>
<protein>
    <submittedName>
        <fullName evidence="1">Uncharacterized protein</fullName>
    </submittedName>
</protein>
<dbReference type="Proteomes" id="UP001211711">
    <property type="component" value="Unassembled WGS sequence"/>
</dbReference>